<proteinExistence type="inferred from homology"/>
<comment type="subcellular location">
    <subcellularLocation>
        <location evidence="9">Cytoplasm</location>
    </subcellularLocation>
</comment>
<gene>
    <name evidence="12" type="ORF">GA0061094_3254</name>
</gene>
<dbReference type="InterPro" id="IPR013189">
    <property type="entry name" value="Glyco_hydro_32_C"/>
</dbReference>
<dbReference type="SUPFAM" id="SSF75005">
    <property type="entry name" value="Arabinanase/levansucrase/invertase"/>
    <property type="match status" value="1"/>
</dbReference>
<dbReference type="InterPro" id="IPR013148">
    <property type="entry name" value="Glyco_hydro_32_N"/>
</dbReference>
<comment type="pathway">
    <text evidence="1 9">Glycan biosynthesis; sucrose metabolism.</text>
</comment>
<dbReference type="AlphaFoldDB" id="A0A0V8HCY9"/>
<organism evidence="12 13">
    <name type="scientific">[Bacillus] enclensis</name>
    <dbReference type="NCBI Taxonomy" id="1402860"/>
    <lineage>
        <taxon>Bacteria</taxon>
        <taxon>Bacillati</taxon>
        <taxon>Bacillota</taxon>
        <taxon>Bacilli</taxon>
        <taxon>Bacillales</taxon>
        <taxon>Bacillaceae</taxon>
        <taxon>Rossellomorea</taxon>
    </lineage>
</organism>
<dbReference type="GO" id="GO:0005985">
    <property type="term" value="P:sucrose metabolic process"/>
    <property type="evidence" value="ECO:0007669"/>
    <property type="project" value="UniProtKB-UniPathway"/>
</dbReference>
<evidence type="ECO:0000313" key="12">
    <source>
        <dbReference type="EMBL" id="SCC22765.1"/>
    </source>
</evidence>
<keyword evidence="6 8" id="KW-0326">Glycosidase</keyword>
<dbReference type="Pfam" id="PF00251">
    <property type="entry name" value="Glyco_hydro_32N"/>
    <property type="match status" value="1"/>
</dbReference>
<evidence type="ECO:0000256" key="8">
    <source>
        <dbReference type="RuleBase" id="RU362110"/>
    </source>
</evidence>
<dbReference type="InterPro" id="IPR013320">
    <property type="entry name" value="ConA-like_dom_sf"/>
</dbReference>
<dbReference type="NCBIfam" id="TIGR01322">
    <property type="entry name" value="scrB_fam"/>
    <property type="match status" value="1"/>
</dbReference>
<dbReference type="GO" id="GO:0004564">
    <property type="term" value="F:beta-fructofuranosidase activity"/>
    <property type="evidence" value="ECO:0007669"/>
    <property type="project" value="UniProtKB-EC"/>
</dbReference>
<dbReference type="GO" id="GO:0005737">
    <property type="term" value="C:cytoplasm"/>
    <property type="evidence" value="ECO:0007669"/>
    <property type="project" value="UniProtKB-SubCell"/>
</dbReference>
<dbReference type="Pfam" id="PF08244">
    <property type="entry name" value="Glyco_hydro_32C"/>
    <property type="match status" value="1"/>
</dbReference>
<comment type="catalytic activity">
    <reaction evidence="8">
        <text>Hydrolysis of terminal non-reducing beta-D-fructofuranoside residues in beta-D-fructofuranosides.</text>
        <dbReference type="EC" id="3.2.1.26"/>
    </reaction>
</comment>
<evidence type="ECO:0000256" key="2">
    <source>
        <dbReference type="ARBA" id="ARBA00009902"/>
    </source>
</evidence>
<dbReference type="PANTHER" id="PTHR43101">
    <property type="entry name" value="BETA-FRUCTOSIDASE"/>
    <property type="match status" value="1"/>
</dbReference>
<dbReference type="InterPro" id="IPR018053">
    <property type="entry name" value="Glyco_hydro_32_AS"/>
</dbReference>
<dbReference type="Gene3D" id="2.60.120.560">
    <property type="entry name" value="Exo-inulinase, domain 1"/>
    <property type="match status" value="1"/>
</dbReference>
<comment type="similarity">
    <text evidence="2 8">Belongs to the glycosyl hydrolase 32 family.</text>
</comment>
<dbReference type="PROSITE" id="PS00609">
    <property type="entry name" value="GLYCOSYL_HYDROL_F32"/>
    <property type="match status" value="1"/>
</dbReference>
<evidence type="ECO:0000256" key="1">
    <source>
        <dbReference type="ARBA" id="ARBA00004914"/>
    </source>
</evidence>
<dbReference type="Proteomes" id="UP000181997">
    <property type="component" value="Unassembled WGS sequence"/>
</dbReference>
<evidence type="ECO:0000256" key="9">
    <source>
        <dbReference type="RuleBase" id="RU365015"/>
    </source>
</evidence>
<evidence type="ECO:0000256" key="3">
    <source>
        <dbReference type="ARBA" id="ARBA00012758"/>
    </source>
</evidence>
<evidence type="ECO:0000256" key="5">
    <source>
        <dbReference type="ARBA" id="ARBA00022801"/>
    </source>
</evidence>
<dbReference type="CDD" id="cd18623">
    <property type="entry name" value="GH32_ScrB-like"/>
    <property type="match status" value="1"/>
</dbReference>
<keyword evidence="9" id="KW-0119">Carbohydrate metabolism</keyword>
<keyword evidence="9" id="KW-0963">Cytoplasm</keyword>
<dbReference type="SUPFAM" id="SSF49899">
    <property type="entry name" value="Concanavalin A-like lectins/glucanases"/>
    <property type="match status" value="1"/>
</dbReference>
<keyword evidence="5 8" id="KW-0378">Hydrolase</keyword>
<name>A0A0V8HCY9_9BACI</name>
<feature type="domain" description="Glycosyl hydrolase family 32 C-terminal" evidence="11">
    <location>
        <begin position="343"/>
        <end position="479"/>
    </location>
</feature>
<dbReference type="UniPathway" id="UPA00238"/>
<feature type="domain" description="Glycosyl hydrolase family 32 N-terminal" evidence="10">
    <location>
        <begin position="37"/>
        <end position="340"/>
    </location>
</feature>
<accession>A0A0V8HCY9</accession>
<dbReference type="InterPro" id="IPR006232">
    <property type="entry name" value="Suc6P_hydrolase"/>
</dbReference>
<dbReference type="OrthoDB" id="9759709at2"/>
<evidence type="ECO:0000256" key="7">
    <source>
        <dbReference type="ARBA" id="ARBA00033367"/>
    </source>
</evidence>
<keyword evidence="13" id="KW-1185">Reference proteome</keyword>
<evidence type="ECO:0000256" key="4">
    <source>
        <dbReference type="ARBA" id="ARBA00019623"/>
    </source>
</evidence>
<dbReference type="EMBL" id="FMAU01000004">
    <property type="protein sequence ID" value="SCC22765.1"/>
    <property type="molecule type" value="Genomic_DNA"/>
</dbReference>
<dbReference type="RefSeq" id="WP_058299254.1">
    <property type="nucleotide sequence ID" value="NZ_FMAU01000004.1"/>
</dbReference>
<evidence type="ECO:0000259" key="11">
    <source>
        <dbReference type="Pfam" id="PF08244"/>
    </source>
</evidence>
<dbReference type="PANTHER" id="PTHR43101:SF1">
    <property type="entry name" value="BETA-FRUCTOSIDASE"/>
    <property type="match status" value="1"/>
</dbReference>
<dbReference type="SMART" id="SM00640">
    <property type="entry name" value="Glyco_32"/>
    <property type="match status" value="1"/>
</dbReference>
<dbReference type="EC" id="3.2.1.26" evidence="3 8"/>
<protein>
    <recommendedName>
        <fullName evidence="4 8">Sucrose-6-phosphate hydrolase</fullName>
        <ecNumber evidence="3 8">3.2.1.26</ecNumber>
    </recommendedName>
    <alternativeName>
        <fullName evidence="7 9">Invertase</fullName>
    </alternativeName>
</protein>
<evidence type="ECO:0000259" key="10">
    <source>
        <dbReference type="Pfam" id="PF00251"/>
    </source>
</evidence>
<dbReference type="Gene3D" id="2.115.10.20">
    <property type="entry name" value="Glycosyl hydrolase domain, family 43"/>
    <property type="match status" value="1"/>
</dbReference>
<comment type="function">
    <text evidence="9">Enables the bacterium to metabolize sucrose as a sole carbon source.</text>
</comment>
<evidence type="ECO:0000313" key="13">
    <source>
        <dbReference type="Proteomes" id="UP000181997"/>
    </source>
</evidence>
<sequence>MNRYTEPKYRTINDAKENELDQLQAKSTSSTWKPAYHIHPGYGLMNDPNGLAYFNGEFHVFYQWYPFGPTHGMKHWAHVKSTDLIDWKRLPTAIVPVEDYESHGAYSGASIEVDGELYLYYTGNIKYSAEERSANQCLAIMDKDGAIRKYEQNPIIEGVPEGYTGHVRDPKVFKKNDTYYMLLGAQRSNLTGAIIVYESSNARDWSFKGELDLDLNLPDTCYMLECPDYFELNGQDVLVVSPQGLEPEEHAYQNLYNVIYVHGELDIENLTFKVESHHELDKGFDFYAPQTFEGKNKERLLFGWAGMGEMDYPSDKEGWAHCLTIPREVDVLDGRLIQKPAKELKKLRTEPAKGEFSLSQGTTEIGAGSDQYELELSLESIEAEIFGLRLFSSETEGLVLEFNRSEQTVTLNRENFAETFGGEYGFERSSKLEIGESVDLQIFVDRSIVEIFINGGETVFTSRVFPLEKSTGIEVFADRKMMGSFINHSLIAENLL</sequence>
<evidence type="ECO:0000256" key="6">
    <source>
        <dbReference type="ARBA" id="ARBA00023295"/>
    </source>
</evidence>
<dbReference type="InterPro" id="IPR023296">
    <property type="entry name" value="Glyco_hydro_beta-prop_sf"/>
</dbReference>
<dbReference type="InterPro" id="IPR001362">
    <property type="entry name" value="Glyco_hydro_32"/>
</dbReference>
<dbReference type="InterPro" id="IPR051214">
    <property type="entry name" value="GH32_Enzymes"/>
</dbReference>
<reference evidence="13" key="1">
    <citation type="submission" date="2016-08" db="EMBL/GenBank/DDBJ databases">
        <authorList>
            <person name="Varghese N."/>
            <person name="Submissions Spin"/>
        </authorList>
    </citation>
    <scope>NUCLEOTIDE SEQUENCE [LARGE SCALE GENOMIC DNA]</scope>
    <source>
        <strain evidence="13">SGD-1123</strain>
    </source>
</reference>